<protein>
    <recommendedName>
        <fullName evidence="3">Mobile element protein</fullName>
    </recommendedName>
</protein>
<dbReference type="AlphaFoldDB" id="A0A226WW26"/>
<evidence type="ECO:0000313" key="2">
    <source>
        <dbReference type="Proteomes" id="UP000214720"/>
    </source>
</evidence>
<reference evidence="2" key="1">
    <citation type="submission" date="2017-01" db="EMBL/GenBank/DDBJ databases">
        <title>Genome Analysis of Deinococcus marmoris KOPRI26562.</title>
        <authorList>
            <person name="Kim J.H."/>
            <person name="Oh H.-M."/>
        </authorList>
    </citation>
    <scope>NUCLEOTIDE SEQUENCE [LARGE SCALE GENOMIC DNA]</scope>
    <source>
        <strain evidence="2">PAMC 26633</strain>
    </source>
</reference>
<gene>
    <name evidence="1" type="ORF">BSU04_27495</name>
</gene>
<sequence length="103" mass="10840">MGLHDKIFQGSRTVLAGVDAGSTYFYLLAAEARRDGDTLGVHLLDAARQGLGPEYTITDAGQGLRAGQKAAWGDTPCHGDVFHIQQQCETLANTLGSLARGAP</sequence>
<dbReference type="EMBL" id="MTHB01000184">
    <property type="protein sequence ID" value="OXC75323.1"/>
    <property type="molecule type" value="Genomic_DNA"/>
</dbReference>
<dbReference type="Proteomes" id="UP000214720">
    <property type="component" value="Unassembled WGS sequence"/>
</dbReference>
<accession>A0A226WW26</accession>
<organism evidence="1 2">
    <name type="scientific">Caballeronia sordidicola</name>
    <name type="common">Burkholderia sordidicola</name>
    <dbReference type="NCBI Taxonomy" id="196367"/>
    <lineage>
        <taxon>Bacteria</taxon>
        <taxon>Pseudomonadati</taxon>
        <taxon>Pseudomonadota</taxon>
        <taxon>Betaproteobacteria</taxon>
        <taxon>Burkholderiales</taxon>
        <taxon>Burkholderiaceae</taxon>
        <taxon>Caballeronia</taxon>
    </lineage>
</organism>
<proteinExistence type="predicted"/>
<evidence type="ECO:0000313" key="1">
    <source>
        <dbReference type="EMBL" id="OXC75323.1"/>
    </source>
</evidence>
<name>A0A226WW26_CABSO</name>
<evidence type="ECO:0008006" key="3">
    <source>
        <dbReference type="Google" id="ProtNLM"/>
    </source>
</evidence>
<comment type="caution">
    <text evidence="1">The sequence shown here is derived from an EMBL/GenBank/DDBJ whole genome shotgun (WGS) entry which is preliminary data.</text>
</comment>